<dbReference type="EC" id="3.4.11.5" evidence="2"/>
<dbReference type="RefSeq" id="WP_006914170.1">
    <property type="nucleotide sequence ID" value="NZ_AFNV02000003.1"/>
</dbReference>
<dbReference type="InterPro" id="IPR050266">
    <property type="entry name" value="AB_hydrolase_sf"/>
</dbReference>
<dbReference type="Gene3D" id="3.40.50.1820">
    <property type="entry name" value="alpha/beta hydrolase"/>
    <property type="match status" value="1"/>
</dbReference>
<proteinExistence type="predicted"/>
<dbReference type="AlphaFoldDB" id="U2E9R7"/>
<evidence type="ECO:0000313" key="3">
    <source>
        <dbReference type="Proteomes" id="UP000006242"/>
    </source>
</evidence>
<evidence type="ECO:0000313" key="2">
    <source>
        <dbReference type="EMBL" id="ERJ20431.1"/>
    </source>
</evidence>
<dbReference type="STRING" id="1033802.SSPSH_000541"/>
<reference evidence="2 3" key="1">
    <citation type="journal article" date="2011" name="J. Bacteriol.">
        <title>Genome sequence of Salinisphaera shabanensis, a gammaproteobacterium from the harsh, variable environment of the brine-seawater interface of the Shaban Deep in the Red Sea.</title>
        <authorList>
            <person name="Antunes A."/>
            <person name="Alam I."/>
            <person name="Bajic V.B."/>
            <person name="Stingl U."/>
        </authorList>
    </citation>
    <scope>NUCLEOTIDE SEQUENCE [LARGE SCALE GENOMIC DNA]</scope>
    <source>
        <strain evidence="2 3">E1L3A</strain>
    </source>
</reference>
<dbReference type="GO" id="GO:0016020">
    <property type="term" value="C:membrane"/>
    <property type="evidence" value="ECO:0007669"/>
    <property type="project" value="TreeGrafter"/>
</dbReference>
<feature type="domain" description="AB hydrolase-1" evidence="1">
    <location>
        <begin position="37"/>
        <end position="299"/>
    </location>
</feature>
<dbReference type="PANTHER" id="PTHR43798:SF33">
    <property type="entry name" value="HYDROLASE, PUTATIVE (AFU_ORTHOLOGUE AFUA_2G14860)-RELATED"/>
    <property type="match status" value="1"/>
</dbReference>
<dbReference type="OrthoDB" id="9780134at2"/>
<organism evidence="2 3">
    <name type="scientific">Salinisphaera shabanensis E1L3A</name>
    <dbReference type="NCBI Taxonomy" id="1033802"/>
    <lineage>
        <taxon>Bacteria</taxon>
        <taxon>Pseudomonadati</taxon>
        <taxon>Pseudomonadota</taxon>
        <taxon>Gammaproteobacteria</taxon>
        <taxon>Salinisphaerales</taxon>
        <taxon>Salinisphaeraceae</taxon>
        <taxon>Salinisphaera</taxon>
    </lineage>
</organism>
<dbReference type="Proteomes" id="UP000006242">
    <property type="component" value="Unassembled WGS sequence"/>
</dbReference>
<dbReference type="PANTHER" id="PTHR43798">
    <property type="entry name" value="MONOACYLGLYCEROL LIPASE"/>
    <property type="match status" value="1"/>
</dbReference>
<dbReference type="eggNOG" id="COG2267">
    <property type="taxonomic scope" value="Bacteria"/>
</dbReference>
<sequence>MPRCEDLFITSSEAPNERIHVREKTADSPAADTPAKAVLFVHGATYPGVMFDVPTSSWLDHAVDDGYAAYALDVRGYGASTRSPVLDEPAQDNPPFARAESAVADIADTIAFIRERTGVEKIDLVGWSWGTMTTGMYAASQPGTINRLVLFAPVYSCERRDRIAALEDRDNPHRLRPLGAYRTETAAQARERWGAEITAADPDSWRDPAMVERWYDAMLRDEPADFVRAPNGVLVDLWEAFNGRARYEAGDIDVPTLVIRATEDATAIREDGLGLYDRLGSAYKQYDEIGRGTHFVLLERRAPQLFDRVSRFLASPLAH</sequence>
<dbReference type="GO" id="GO:0004177">
    <property type="term" value="F:aminopeptidase activity"/>
    <property type="evidence" value="ECO:0007669"/>
    <property type="project" value="UniProtKB-KW"/>
</dbReference>
<keyword evidence="2" id="KW-0645">Protease</keyword>
<reference evidence="2 3" key="2">
    <citation type="journal article" date="2013" name="PLoS ONE">
        <title>INDIGO - INtegrated Data Warehouse of MIcrobial GenOmes with Examples from the Red Sea Extremophiles.</title>
        <authorList>
            <person name="Alam I."/>
            <person name="Antunes A."/>
            <person name="Kamau A.A."/>
            <person name="Ba Alawi W."/>
            <person name="Kalkatawi M."/>
            <person name="Stingl U."/>
            <person name="Bajic V.B."/>
        </authorList>
    </citation>
    <scope>NUCLEOTIDE SEQUENCE [LARGE SCALE GENOMIC DNA]</scope>
    <source>
        <strain evidence="2 3">E1L3A</strain>
    </source>
</reference>
<accession>U2E9R7</accession>
<keyword evidence="3" id="KW-1185">Reference proteome</keyword>
<dbReference type="SUPFAM" id="SSF53474">
    <property type="entry name" value="alpha/beta-Hydrolases"/>
    <property type="match status" value="1"/>
</dbReference>
<name>U2E9R7_9GAMM</name>
<evidence type="ECO:0000259" key="1">
    <source>
        <dbReference type="Pfam" id="PF00561"/>
    </source>
</evidence>
<protein>
    <submittedName>
        <fullName evidence="2">Proline iminopeptidase protein</fullName>
        <ecNumber evidence="2">3.4.11.5</ecNumber>
    </submittedName>
</protein>
<dbReference type="Pfam" id="PF00561">
    <property type="entry name" value="Abhydrolase_1"/>
    <property type="match status" value="1"/>
</dbReference>
<keyword evidence="2" id="KW-0378">Hydrolase</keyword>
<keyword evidence="2" id="KW-0031">Aminopeptidase</keyword>
<comment type="caution">
    <text evidence="2">The sequence shown here is derived from an EMBL/GenBank/DDBJ whole genome shotgun (WGS) entry which is preliminary data.</text>
</comment>
<gene>
    <name evidence="2" type="ORF">SSPSH_000541</name>
</gene>
<dbReference type="InterPro" id="IPR029058">
    <property type="entry name" value="AB_hydrolase_fold"/>
</dbReference>
<dbReference type="EMBL" id="AFNV02000003">
    <property type="protein sequence ID" value="ERJ20431.1"/>
    <property type="molecule type" value="Genomic_DNA"/>
</dbReference>
<dbReference type="InterPro" id="IPR000073">
    <property type="entry name" value="AB_hydrolase_1"/>
</dbReference>